<keyword evidence="1" id="KW-0378">Hydrolase</keyword>
<keyword evidence="4" id="KW-1185">Reference proteome</keyword>
<proteinExistence type="predicted"/>
<keyword evidence="3" id="KW-0614">Plasmid</keyword>
<name>A0A0C4WY86_9GAMM</name>
<evidence type="ECO:0000313" key="3">
    <source>
        <dbReference type="EMBL" id="AJE23947.1"/>
    </source>
</evidence>
<dbReference type="EMBL" id="CP010421">
    <property type="protein sequence ID" value="AJE23947.1"/>
    <property type="molecule type" value="Genomic_DNA"/>
</dbReference>
<dbReference type="Proteomes" id="UP000068210">
    <property type="component" value="Plasmid pAcX50f"/>
</dbReference>
<feature type="domain" description="Alpha/beta hydrolase fold-3" evidence="2">
    <location>
        <begin position="80"/>
        <end position="284"/>
    </location>
</feature>
<evidence type="ECO:0000256" key="1">
    <source>
        <dbReference type="ARBA" id="ARBA00022801"/>
    </source>
</evidence>
<sequence>MPLHPQIKTFLDERNSADPGIDYTSISAPELRERFAIPGGPAPAGTESVRIEDRLIPVRSGEIGLRLYTLLADELQPVTVFFHGGGFCIGNLDTTDNLCRLLALHSGSIVASVDYRLAPDTAFPAGIEDAEDSLRWISQNAASFGGDATRLAVAGNSSGGNFAAVVAQWARDQQIVLSHQLLLFPVADGSREAPSYAAFAQGYFLTTDMMRWFWRNYLVDAGQAHDPQVSPLLQPNLTGLASATIFTAEYDVLRDEGEAYAAALENAGVMVTSKRWDGQIHDFTLMTGKLAEADVALREASEALRRALHVR</sequence>
<reference evidence="3 4" key="1">
    <citation type="journal article" date="2015" name="PLoS ONE">
        <title>Azotobacter Genomes: The Genome of Azotobacter chroococcum NCIMB 8003 (ATCC 4412).</title>
        <authorList>
            <person name="Robson R.L."/>
            <person name="Jones R."/>
            <person name="Robson R.M."/>
            <person name="Schwartz A."/>
            <person name="Richardson T.H."/>
        </authorList>
    </citation>
    <scope>NUCLEOTIDE SEQUENCE [LARGE SCALE GENOMIC DNA]</scope>
    <source>
        <strain evidence="3 4">NCIMB 8003</strain>
        <plasmid evidence="4">Plasmid pAcX50f</plasmid>
    </source>
</reference>
<dbReference type="RefSeq" id="WP_040107464.1">
    <property type="nucleotide sequence ID" value="NZ_CP010421.1"/>
</dbReference>
<dbReference type="InterPro" id="IPR050300">
    <property type="entry name" value="GDXG_lipolytic_enzyme"/>
</dbReference>
<dbReference type="Gene3D" id="3.40.50.1820">
    <property type="entry name" value="alpha/beta hydrolase"/>
    <property type="match status" value="1"/>
</dbReference>
<dbReference type="PROSITE" id="PS00122">
    <property type="entry name" value="CARBOXYLESTERASE_B_1"/>
    <property type="match status" value="1"/>
</dbReference>
<protein>
    <recommendedName>
        <fullName evidence="2">Alpha/beta hydrolase fold-3 domain-containing protein</fullName>
    </recommendedName>
</protein>
<dbReference type="PANTHER" id="PTHR48081:SF8">
    <property type="entry name" value="ALPHA_BETA HYDROLASE FOLD-3 DOMAIN-CONTAINING PROTEIN-RELATED"/>
    <property type="match status" value="1"/>
</dbReference>
<dbReference type="InterPro" id="IPR029058">
    <property type="entry name" value="AB_hydrolase_fold"/>
</dbReference>
<evidence type="ECO:0000313" key="4">
    <source>
        <dbReference type="Proteomes" id="UP000068210"/>
    </source>
</evidence>
<dbReference type="PANTHER" id="PTHR48081">
    <property type="entry name" value="AB HYDROLASE SUPERFAMILY PROTEIN C4A8.06C"/>
    <property type="match status" value="1"/>
</dbReference>
<organism evidence="3 4">
    <name type="scientific">Azotobacter chroococcum NCIMB 8003</name>
    <dbReference type="NCBI Taxonomy" id="1328314"/>
    <lineage>
        <taxon>Bacteria</taxon>
        <taxon>Pseudomonadati</taxon>
        <taxon>Pseudomonadota</taxon>
        <taxon>Gammaproteobacteria</taxon>
        <taxon>Pseudomonadales</taxon>
        <taxon>Pseudomonadaceae</taxon>
        <taxon>Azotobacter</taxon>
    </lineage>
</organism>
<dbReference type="Pfam" id="PF07859">
    <property type="entry name" value="Abhydrolase_3"/>
    <property type="match status" value="1"/>
</dbReference>
<accession>A0A0C4WY86</accession>
<dbReference type="KEGG" id="acx:Achr_f2530"/>
<dbReference type="AlphaFoldDB" id="A0A0C4WY86"/>
<dbReference type="InterPro" id="IPR013094">
    <property type="entry name" value="AB_hydrolase_3"/>
</dbReference>
<dbReference type="InterPro" id="IPR019826">
    <property type="entry name" value="Carboxylesterase_B_AS"/>
</dbReference>
<evidence type="ECO:0000259" key="2">
    <source>
        <dbReference type="Pfam" id="PF07859"/>
    </source>
</evidence>
<dbReference type="HOGENOM" id="CLU_012494_6_4_6"/>
<dbReference type="GO" id="GO:0016787">
    <property type="term" value="F:hydrolase activity"/>
    <property type="evidence" value="ECO:0007669"/>
    <property type="project" value="UniProtKB-KW"/>
</dbReference>
<gene>
    <name evidence="3" type="ORF">Achr_f2530</name>
</gene>
<dbReference type="SUPFAM" id="SSF53474">
    <property type="entry name" value="alpha/beta-Hydrolases"/>
    <property type="match status" value="1"/>
</dbReference>
<geneLocation type="plasmid" evidence="3 4">
    <name>pAcX50f</name>
</geneLocation>